<proteinExistence type="predicted"/>
<evidence type="ECO:0000313" key="1">
    <source>
        <dbReference type="EMBL" id="UUP19477.1"/>
    </source>
</evidence>
<evidence type="ECO:0000313" key="2">
    <source>
        <dbReference type="Proteomes" id="UP001342418"/>
    </source>
</evidence>
<protein>
    <submittedName>
        <fullName evidence="1">Uncharacterized protein</fullName>
    </submittedName>
</protein>
<organism evidence="1 2">
    <name type="scientific">Nitratireductor thuwali</name>
    <dbReference type="NCBI Taxonomy" id="2267699"/>
    <lineage>
        <taxon>Bacteria</taxon>
        <taxon>Pseudomonadati</taxon>
        <taxon>Pseudomonadota</taxon>
        <taxon>Alphaproteobacteria</taxon>
        <taxon>Hyphomicrobiales</taxon>
        <taxon>Phyllobacteriaceae</taxon>
        <taxon>Nitratireductor</taxon>
    </lineage>
</organism>
<name>A0ABY5MNT2_9HYPH</name>
<dbReference type="Proteomes" id="UP001342418">
    <property type="component" value="Chromosome"/>
</dbReference>
<keyword evidence="2" id="KW-1185">Reference proteome</keyword>
<accession>A0ABY5MNT2</accession>
<reference evidence="1 2" key="1">
    <citation type="submission" date="2018-07" db="EMBL/GenBank/DDBJ databases">
        <title>Genome sequence of Nitratireductor thuwali#1536.</title>
        <authorList>
            <person name="Michoud G."/>
            <person name="Merlino G."/>
            <person name="Sefrji F.O."/>
            <person name="Daffonchio D."/>
        </authorList>
    </citation>
    <scope>NUCLEOTIDE SEQUENCE [LARGE SCALE GENOMIC DNA]</scope>
    <source>
        <strain evidence="2">Nit1536</strain>
    </source>
</reference>
<dbReference type="EMBL" id="CP030941">
    <property type="protein sequence ID" value="UUP19477.1"/>
    <property type="molecule type" value="Genomic_DNA"/>
</dbReference>
<gene>
    <name evidence="1" type="ORF">NTH_03980</name>
</gene>
<sequence>MTRRAARITHDEVRRLIKAVLSAGLPIERVCFDGERVEVFTSEAKSICHENDRAEFETLQEYLCWRDRNIGLIREPKA</sequence>